<sequence length="369" mass="39807">GMRFREELGNAGVKLVLVGNPDESVQTFRGSYPEYLMRRAVEGRLKAKEEQLVGGSAVADQSHMTMADVIASRISLSIPSPEDEPLPPAERPGKLTAILGGVDAANYQADGTVTAGLYRSSREELDDVVWRIKRAHLDRHIRWNDMAVITHDNAAVRLFGERLRRDGVPVRYSSVTRPLKDETFVQGLFALVELARLRAEGMAECQMTLASCAAYIRTRVATLMNGPLVSAGAKPGQGRPARLAPIESAMGSLESLAHLATDDAMLTSLTTAWETLRETYHETRRETGRETSSSVVSTSAVSSSVTSLPVSVEILGEPSGDDLAFGVDALYVMLAIDDAAAPAQAALASIHAELGNDPQARAFANLWHL</sequence>
<dbReference type="AlphaFoldDB" id="A0A6C9EIT8"/>
<reference evidence="1" key="1">
    <citation type="journal article" date="2019" name="Nat. Med.">
        <title>A library of human gut bacterial isolates paired with longitudinal multiomics data enables mechanistic microbiome research.</title>
        <authorList>
            <person name="Poyet M."/>
            <person name="Groussin M."/>
            <person name="Gibbons S.M."/>
            <person name="Avila-Pacheco J."/>
            <person name="Jiang X."/>
            <person name="Kearney S.M."/>
            <person name="Perrotta A.R."/>
            <person name="Berdy B."/>
            <person name="Zhao S."/>
            <person name="Lieberman T.D."/>
            <person name="Swanson P.K."/>
            <person name="Smith M."/>
            <person name="Roesemann S."/>
            <person name="Alexander J.E."/>
            <person name="Rich S.A."/>
            <person name="Livny J."/>
            <person name="Vlamakis H."/>
            <person name="Clish C."/>
            <person name="Bullock K."/>
            <person name="Deik A."/>
            <person name="Scott J."/>
            <person name="Pierce K.A."/>
            <person name="Xavier R.J."/>
            <person name="Alm E.J."/>
        </authorList>
    </citation>
    <scope>NUCLEOTIDE SEQUENCE</scope>
    <source>
        <strain evidence="1">BIOML-A260</strain>
    </source>
</reference>
<evidence type="ECO:0000313" key="1">
    <source>
        <dbReference type="EMBL" id="MSD82730.1"/>
    </source>
</evidence>
<comment type="caution">
    <text evidence="1">The sequence shown here is derived from an EMBL/GenBank/DDBJ whole genome shotgun (WGS) entry which is preliminary data.</text>
</comment>
<protein>
    <submittedName>
        <fullName evidence="1">Nuclease</fullName>
    </submittedName>
</protein>
<dbReference type="Gene3D" id="3.40.50.300">
    <property type="entry name" value="P-loop containing nucleotide triphosphate hydrolases"/>
    <property type="match status" value="1"/>
</dbReference>
<dbReference type="EMBL" id="WKYP01000393">
    <property type="protein sequence ID" value="MSD82730.1"/>
    <property type="molecule type" value="Genomic_DNA"/>
</dbReference>
<dbReference type="InterPro" id="IPR027417">
    <property type="entry name" value="P-loop_NTPase"/>
</dbReference>
<dbReference type="SUPFAM" id="SSF52540">
    <property type="entry name" value="P-loop containing nucleoside triphosphate hydrolases"/>
    <property type="match status" value="1"/>
</dbReference>
<gene>
    <name evidence="1" type="ORF">GKG27_27795</name>
</gene>
<organism evidence="1">
    <name type="scientific">Escherichia coli</name>
    <dbReference type="NCBI Taxonomy" id="562"/>
    <lineage>
        <taxon>Bacteria</taxon>
        <taxon>Pseudomonadati</taxon>
        <taxon>Pseudomonadota</taxon>
        <taxon>Gammaproteobacteria</taxon>
        <taxon>Enterobacterales</taxon>
        <taxon>Enterobacteriaceae</taxon>
        <taxon>Escherichia</taxon>
    </lineage>
</organism>
<proteinExistence type="predicted"/>
<feature type="non-terminal residue" evidence="1">
    <location>
        <position position="1"/>
    </location>
</feature>
<accession>A0A6C9EIT8</accession>
<name>A0A6C9EIT8_ECOLX</name>
<feature type="non-terminal residue" evidence="1">
    <location>
        <position position="369"/>
    </location>
</feature>